<dbReference type="HAMAP" id="MF_02200">
    <property type="entry name" value="NapD"/>
    <property type="match status" value="1"/>
</dbReference>
<dbReference type="GO" id="GO:0051224">
    <property type="term" value="P:negative regulation of protein transport"/>
    <property type="evidence" value="ECO:0007669"/>
    <property type="project" value="UniProtKB-UniRule"/>
</dbReference>
<evidence type="ECO:0000256" key="1">
    <source>
        <dbReference type="ARBA" id="ARBA00004496"/>
    </source>
</evidence>
<dbReference type="RefSeq" id="WP_078789193.1">
    <property type="nucleotide sequence ID" value="NZ_FUWR01000003.1"/>
</dbReference>
<dbReference type="STRING" id="115783.SAMN02745119_00908"/>
<dbReference type="GO" id="GO:0005737">
    <property type="term" value="C:cytoplasm"/>
    <property type="evidence" value="ECO:0007669"/>
    <property type="project" value="UniProtKB-SubCell"/>
</dbReference>
<dbReference type="InterPro" id="IPR005623">
    <property type="entry name" value="Chaperone_NapD_NO3_reduct"/>
</dbReference>
<dbReference type="EMBL" id="FUWR01000003">
    <property type="protein sequence ID" value="SJZ54318.1"/>
    <property type="molecule type" value="Genomic_DNA"/>
</dbReference>
<comment type="subunit">
    <text evidence="4">Interacts with the cytoplasmic NapA precursor.</text>
</comment>
<organism evidence="5 6">
    <name type="scientific">Trichlorobacter thiogenes</name>
    <dbReference type="NCBI Taxonomy" id="115783"/>
    <lineage>
        <taxon>Bacteria</taxon>
        <taxon>Pseudomonadati</taxon>
        <taxon>Thermodesulfobacteriota</taxon>
        <taxon>Desulfuromonadia</taxon>
        <taxon>Geobacterales</taxon>
        <taxon>Geobacteraceae</taxon>
        <taxon>Trichlorobacter</taxon>
    </lineage>
</organism>
<keyword evidence="2 4" id="KW-0963">Cytoplasm</keyword>
<accession>A0A1T4LIB3</accession>
<dbReference type="Pfam" id="PF03927">
    <property type="entry name" value="NapD"/>
    <property type="match status" value="1"/>
</dbReference>
<protein>
    <recommendedName>
        <fullName evidence="4">Chaperone NapD</fullName>
    </recommendedName>
    <alternativeName>
        <fullName evidence="4">NapA signal peptide-binding chaperone NapD</fullName>
    </alternativeName>
</protein>
<name>A0A1T4LIB3_9BACT</name>
<gene>
    <name evidence="4" type="primary">napD</name>
    <name evidence="5" type="ORF">SAMN02745119_00908</name>
</gene>
<reference evidence="6" key="1">
    <citation type="submission" date="2017-02" db="EMBL/GenBank/DDBJ databases">
        <authorList>
            <person name="Varghese N."/>
            <person name="Submissions S."/>
        </authorList>
    </citation>
    <scope>NUCLEOTIDE SEQUENCE [LARGE SCALE GENOMIC DNA]</scope>
    <source>
        <strain evidence="6">ATCC BAA-34</strain>
    </source>
</reference>
<keyword evidence="3 4" id="KW-0143">Chaperone</keyword>
<dbReference type="AlphaFoldDB" id="A0A1T4LIB3"/>
<proteinExistence type="inferred from homology"/>
<dbReference type="PANTHER" id="PTHR38603:SF1">
    <property type="entry name" value="CHAPERONE NAPD"/>
    <property type="match status" value="1"/>
</dbReference>
<comment type="subcellular location">
    <subcellularLocation>
        <location evidence="1 4">Cytoplasm</location>
    </subcellularLocation>
</comment>
<dbReference type="GO" id="GO:0005048">
    <property type="term" value="F:signal sequence binding"/>
    <property type="evidence" value="ECO:0007669"/>
    <property type="project" value="UniProtKB-UniRule"/>
</dbReference>
<dbReference type="Proteomes" id="UP000190102">
    <property type="component" value="Unassembled WGS sequence"/>
</dbReference>
<dbReference type="OrthoDB" id="7306089at2"/>
<evidence type="ECO:0000313" key="6">
    <source>
        <dbReference type="Proteomes" id="UP000190102"/>
    </source>
</evidence>
<comment type="function">
    <text evidence="4">Chaperone for NapA, the catalytic subunit of the periplasmic nitrate reductase. It binds directly and specifically to the twin-arginine signal peptide of NapA, preventing premature interaction with the Tat translocase and premature export.</text>
</comment>
<evidence type="ECO:0000313" key="5">
    <source>
        <dbReference type="EMBL" id="SJZ54318.1"/>
    </source>
</evidence>
<evidence type="ECO:0000256" key="3">
    <source>
        <dbReference type="ARBA" id="ARBA00023186"/>
    </source>
</evidence>
<evidence type="ECO:0000256" key="4">
    <source>
        <dbReference type="HAMAP-Rule" id="MF_02200"/>
    </source>
</evidence>
<sequence length="89" mass="9261">MPISGVVVSCRPGREAEVAEQARLVPGVEVHGTLPNGQLVAVIEAASVHTEVDLASQLEQLDGVISVQVAYHNFEDVVQQGGADGTDEA</sequence>
<dbReference type="Gene3D" id="3.30.70.920">
    <property type="match status" value="1"/>
</dbReference>
<evidence type="ECO:0000256" key="2">
    <source>
        <dbReference type="ARBA" id="ARBA00022490"/>
    </source>
</evidence>
<dbReference type="PANTHER" id="PTHR38603">
    <property type="entry name" value="CHAPERONE NAPD"/>
    <property type="match status" value="1"/>
</dbReference>
<comment type="similarity">
    <text evidence="4">Belongs to the NapD family.</text>
</comment>
<keyword evidence="6" id="KW-1185">Reference proteome</keyword>